<evidence type="ECO:0000256" key="6">
    <source>
        <dbReference type="ARBA" id="ARBA00023236"/>
    </source>
</evidence>
<evidence type="ECO:0000259" key="10">
    <source>
        <dbReference type="PROSITE" id="PS50165"/>
    </source>
</evidence>
<evidence type="ECO:0000256" key="1">
    <source>
        <dbReference type="ARBA" id="ARBA00022490"/>
    </source>
</evidence>
<dbReference type="SUPFAM" id="SSF82771">
    <property type="entry name" value="GIY-YIG endonuclease"/>
    <property type="match status" value="1"/>
</dbReference>
<feature type="domain" description="UVR" evidence="8">
    <location>
        <begin position="217"/>
        <end position="252"/>
    </location>
</feature>
<dbReference type="InterPro" id="IPR036876">
    <property type="entry name" value="UVR_dom_sf"/>
</dbReference>
<dbReference type="InterPro" id="IPR038476">
    <property type="entry name" value="UvrC_RNase_H_dom_sf"/>
</dbReference>
<comment type="subcellular location">
    <subcellularLocation>
        <location evidence="7">Cytoplasm</location>
    </subcellularLocation>
</comment>
<comment type="subunit">
    <text evidence="7">Interacts with UvrB in an incision complex.</text>
</comment>
<dbReference type="InterPro" id="IPR003583">
    <property type="entry name" value="Hlx-hairpin-Hlx_DNA-bd_motif"/>
</dbReference>
<dbReference type="PANTHER" id="PTHR30562">
    <property type="entry name" value="UVRC/OXIDOREDUCTASE"/>
    <property type="match status" value="1"/>
</dbReference>
<dbReference type="InterPro" id="IPR001943">
    <property type="entry name" value="UVR_dom"/>
</dbReference>
<dbReference type="GO" id="GO:0005737">
    <property type="term" value="C:cytoplasm"/>
    <property type="evidence" value="ECO:0007669"/>
    <property type="project" value="UniProtKB-SubCell"/>
</dbReference>
<comment type="similarity">
    <text evidence="7">Belongs to the UvrC family.</text>
</comment>
<keyword evidence="6 7" id="KW-0742">SOS response</keyword>
<dbReference type="InterPro" id="IPR000305">
    <property type="entry name" value="GIY-YIG_endonuc"/>
</dbReference>
<dbReference type="SMART" id="SM00278">
    <property type="entry name" value="HhH1"/>
    <property type="match status" value="2"/>
</dbReference>
<evidence type="ECO:0000313" key="12">
    <source>
        <dbReference type="Proteomes" id="UP000229498"/>
    </source>
</evidence>
<reference evidence="11 12" key="1">
    <citation type="submission" date="2017-11" db="EMBL/GenBank/DDBJ databases">
        <title>Draft genome sequence of Rhizobiales bacterium SY3-13.</title>
        <authorList>
            <person name="Sun C."/>
        </authorList>
    </citation>
    <scope>NUCLEOTIDE SEQUENCE [LARGE SCALE GENOMIC DNA]</scope>
    <source>
        <strain evidence="11 12">SY3-13</strain>
    </source>
</reference>
<dbReference type="Gene3D" id="3.40.1440.10">
    <property type="entry name" value="GIY-YIG endonuclease"/>
    <property type="match status" value="1"/>
</dbReference>
<evidence type="ECO:0000259" key="8">
    <source>
        <dbReference type="PROSITE" id="PS50151"/>
    </source>
</evidence>
<feature type="domain" description="GIY-YIG" evidence="9">
    <location>
        <begin position="29"/>
        <end position="107"/>
    </location>
</feature>
<evidence type="ECO:0000256" key="3">
    <source>
        <dbReference type="ARBA" id="ARBA00022769"/>
    </source>
</evidence>
<dbReference type="GO" id="GO:0009380">
    <property type="term" value="C:excinuclease repair complex"/>
    <property type="evidence" value="ECO:0007669"/>
    <property type="project" value="InterPro"/>
</dbReference>
<dbReference type="EMBL" id="PHIG01000025">
    <property type="protein sequence ID" value="PJK30558.1"/>
    <property type="molecule type" value="Genomic_DNA"/>
</dbReference>
<dbReference type="SMART" id="SM00465">
    <property type="entry name" value="GIYc"/>
    <property type="match status" value="1"/>
</dbReference>
<dbReference type="Proteomes" id="UP000229498">
    <property type="component" value="Unassembled WGS sequence"/>
</dbReference>
<dbReference type="GO" id="GO:0003677">
    <property type="term" value="F:DNA binding"/>
    <property type="evidence" value="ECO:0007669"/>
    <property type="project" value="UniProtKB-UniRule"/>
</dbReference>
<dbReference type="InterPro" id="IPR050066">
    <property type="entry name" value="UvrABC_protein_C"/>
</dbReference>
<comment type="function">
    <text evidence="7">The UvrABC repair system catalyzes the recognition and processing of DNA lesions. UvrC both incises the 5' and 3' sides of the lesion. The N-terminal half is responsible for the 3' incision and the C-terminal half is responsible for the 5' incision.</text>
</comment>
<name>A0A2M9G4D5_9PROT</name>
<dbReference type="AlphaFoldDB" id="A0A2M9G4D5"/>
<sequence length="624" mass="69301">MTERGDSTAGAGQQDGFAVLQGRLKSLPESPGVYRMLNDRGDVLYVGKARNLKARVTSYTRARGLSIRIARMVQMTAELEIITTHTEVDALLLEANLIKRLKPRFNIILRDDKTFPYIEVNLDHDYPMLVKHRGAREKDRDYYGPFASATAVNHTLTALQRAFPLRSCSDGDFATRTRPCLQYQIKRCLAPCVGYVSQEDYAELVGEARDFLSGRSQAVRDELGRKMQQAADALEFEDAAMYRNRLWALAQIQQKQGVNVEGLEEADVMAAAAAGGQTCVQVFFYRAGQNYGNRAYYPSHAKDDETADVLAAFVGQFYDSRPAPRQVLLSHEVENQELIAEALGVRAGRRVQLLTPKRGGKKELVDQAIRNAEEALGRKQAETQAQTKLLKGVAETFGLAAPPARIEVYDNSHIMGTNAVGGMIVAGSEGFRKAAYRKFNIKSTELTPGDDFAMMREVLTRRLQRLKKEHARRDGDWPDLLIIDGGKGQLGVAEAVLEELALKDEVAVVSIAKGVDRNAGREEFHVPGKTPFRLPERDPVLYYLQRLRDEAHRFAIGTHRARRSKQIGQSPLDEIEGIGPKRKKALLLKFGSAKGVARAGLADLERVDGISGAMAKQIYDHFNG</sequence>
<proteinExistence type="inferred from homology"/>
<dbReference type="NCBIfam" id="TIGR00194">
    <property type="entry name" value="uvrC"/>
    <property type="match status" value="1"/>
</dbReference>
<dbReference type="HAMAP" id="MF_00203">
    <property type="entry name" value="UvrC"/>
    <property type="match status" value="1"/>
</dbReference>
<dbReference type="CDD" id="cd10434">
    <property type="entry name" value="GIY-YIG_UvrC_Cho"/>
    <property type="match status" value="1"/>
</dbReference>
<dbReference type="SUPFAM" id="SSF47781">
    <property type="entry name" value="RuvA domain 2-like"/>
    <property type="match status" value="1"/>
</dbReference>
<gene>
    <name evidence="7" type="primary">uvrC</name>
    <name evidence="11" type="ORF">CVT23_06340</name>
</gene>
<dbReference type="FunFam" id="3.30.420.340:FF:000001">
    <property type="entry name" value="UvrABC system protein C"/>
    <property type="match status" value="1"/>
</dbReference>
<dbReference type="GO" id="GO:0009381">
    <property type="term" value="F:excinuclease ABC activity"/>
    <property type="evidence" value="ECO:0007669"/>
    <property type="project" value="UniProtKB-UniRule"/>
</dbReference>
<dbReference type="PANTHER" id="PTHR30562:SF1">
    <property type="entry name" value="UVRABC SYSTEM PROTEIN C"/>
    <property type="match status" value="1"/>
</dbReference>
<dbReference type="InterPro" id="IPR001162">
    <property type="entry name" value="UvrC_RNase_H_dom"/>
</dbReference>
<dbReference type="GO" id="GO:0006289">
    <property type="term" value="P:nucleotide-excision repair"/>
    <property type="evidence" value="ECO:0007669"/>
    <property type="project" value="UniProtKB-UniRule"/>
</dbReference>
<feature type="domain" description="UvrC family homology region profile" evidence="10">
    <location>
        <begin position="268"/>
        <end position="497"/>
    </location>
</feature>
<keyword evidence="4 7" id="KW-0267">Excision nuclease</keyword>
<dbReference type="PROSITE" id="PS50151">
    <property type="entry name" value="UVR"/>
    <property type="match status" value="1"/>
</dbReference>
<dbReference type="OrthoDB" id="9804933at2"/>
<dbReference type="SUPFAM" id="SSF46600">
    <property type="entry name" value="C-terminal UvrC-binding domain of UvrB"/>
    <property type="match status" value="1"/>
</dbReference>
<dbReference type="InterPro" id="IPR047296">
    <property type="entry name" value="GIY-YIG_UvrC_Cho"/>
</dbReference>
<dbReference type="Pfam" id="PF08459">
    <property type="entry name" value="UvrC_RNaseH_dom"/>
    <property type="match status" value="1"/>
</dbReference>
<dbReference type="FunFam" id="3.40.1440.10:FF:000001">
    <property type="entry name" value="UvrABC system protein C"/>
    <property type="match status" value="1"/>
</dbReference>
<dbReference type="GO" id="GO:0009432">
    <property type="term" value="P:SOS response"/>
    <property type="evidence" value="ECO:0007669"/>
    <property type="project" value="UniProtKB-UniRule"/>
</dbReference>
<keyword evidence="5 7" id="KW-0234">DNA repair</keyword>
<dbReference type="InterPro" id="IPR010994">
    <property type="entry name" value="RuvA_2-like"/>
</dbReference>
<dbReference type="Pfam" id="PF22920">
    <property type="entry name" value="UvrC_RNaseH"/>
    <property type="match status" value="1"/>
</dbReference>
<keyword evidence="1 7" id="KW-0963">Cytoplasm</keyword>
<comment type="caution">
    <text evidence="11">The sequence shown here is derived from an EMBL/GenBank/DDBJ whole genome shotgun (WGS) entry which is preliminary data.</text>
</comment>
<organism evidence="11 12">
    <name type="scientific">Minwuia thermotolerans</name>
    <dbReference type="NCBI Taxonomy" id="2056226"/>
    <lineage>
        <taxon>Bacteria</taxon>
        <taxon>Pseudomonadati</taxon>
        <taxon>Pseudomonadota</taxon>
        <taxon>Alphaproteobacteria</taxon>
        <taxon>Minwuiales</taxon>
        <taxon>Minwuiaceae</taxon>
        <taxon>Minwuia</taxon>
    </lineage>
</organism>
<dbReference type="RefSeq" id="WP_109792658.1">
    <property type="nucleotide sequence ID" value="NZ_PHIG01000025.1"/>
</dbReference>
<dbReference type="Pfam" id="PF01541">
    <property type="entry name" value="GIY-YIG"/>
    <property type="match status" value="1"/>
</dbReference>
<keyword evidence="2 7" id="KW-0227">DNA damage</keyword>
<keyword evidence="3 7" id="KW-0228">DNA excision</keyword>
<evidence type="ECO:0000256" key="4">
    <source>
        <dbReference type="ARBA" id="ARBA00022881"/>
    </source>
</evidence>
<evidence type="ECO:0000259" key="9">
    <source>
        <dbReference type="PROSITE" id="PS50164"/>
    </source>
</evidence>
<dbReference type="Gene3D" id="3.30.420.340">
    <property type="entry name" value="UvrC, RNAse H endonuclease domain"/>
    <property type="match status" value="1"/>
</dbReference>
<evidence type="ECO:0000313" key="11">
    <source>
        <dbReference type="EMBL" id="PJK30558.1"/>
    </source>
</evidence>
<dbReference type="Gene3D" id="4.10.860.10">
    <property type="entry name" value="UVR domain"/>
    <property type="match status" value="1"/>
</dbReference>
<dbReference type="Gene3D" id="1.10.150.20">
    <property type="entry name" value="5' to 3' exonuclease, C-terminal subdomain"/>
    <property type="match status" value="1"/>
</dbReference>
<protein>
    <recommendedName>
        <fullName evidence="7">UvrABC system protein C</fullName>
        <shortName evidence="7">Protein UvrC</shortName>
    </recommendedName>
    <alternativeName>
        <fullName evidence="7">Excinuclease ABC subunit C</fullName>
    </alternativeName>
</protein>
<evidence type="ECO:0000256" key="7">
    <source>
        <dbReference type="HAMAP-Rule" id="MF_00203"/>
    </source>
</evidence>
<keyword evidence="12" id="KW-1185">Reference proteome</keyword>
<dbReference type="Pfam" id="PF14520">
    <property type="entry name" value="HHH_5"/>
    <property type="match status" value="1"/>
</dbReference>
<dbReference type="PROSITE" id="PS50164">
    <property type="entry name" value="GIY_YIG"/>
    <property type="match status" value="1"/>
</dbReference>
<evidence type="ECO:0000256" key="2">
    <source>
        <dbReference type="ARBA" id="ARBA00022763"/>
    </source>
</evidence>
<dbReference type="PROSITE" id="PS50165">
    <property type="entry name" value="UVRC"/>
    <property type="match status" value="1"/>
</dbReference>
<dbReference type="InterPro" id="IPR035901">
    <property type="entry name" value="GIY-YIG_endonuc_sf"/>
</dbReference>
<dbReference type="NCBIfam" id="NF001824">
    <property type="entry name" value="PRK00558.1-5"/>
    <property type="match status" value="1"/>
</dbReference>
<accession>A0A2M9G4D5</accession>
<evidence type="ECO:0000256" key="5">
    <source>
        <dbReference type="ARBA" id="ARBA00023204"/>
    </source>
</evidence>
<dbReference type="Pfam" id="PF02151">
    <property type="entry name" value="UVR"/>
    <property type="match status" value="1"/>
</dbReference>
<dbReference type="InterPro" id="IPR004791">
    <property type="entry name" value="UvrC"/>
</dbReference>